<evidence type="ECO:0000256" key="5">
    <source>
        <dbReference type="SAM" id="Phobius"/>
    </source>
</evidence>
<dbReference type="Pfam" id="PF02470">
    <property type="entry name" value="MlaD"/>
    <property type="match status" value="1"/>
</dbReference>
<dbReference type="SUPFAM" id="SSF52540">
    <property type="entry name" value="P-loop containing nucleoside triphosphate hydrolases"/>
    <property type="match status" value="1"/>
</dbReference>
<name>L0EV30_LIBCB</name>
<proteinExistence type="inferred from homology"/>
<dbReference type="KEGG" id="lcc:B488_08300"/>
<dbReference type="PATRIC" id="fig|1215343.11.peg.855"/>
<dbReference type="GO" id="GO:0005524">
    <property type="term" value="F:ATP binding"/>
    <property type="evidence" value="ECO:0007669"/>
    <property type="project" value="UniProtKB-KW"/>
</dbReference>
<accession>L0EV30</accession>
<dbReference type="InterPro" id="IPR017871">
    <property type="entry name" value="ABC_transporter-like_CS"/>
</dbReference>
<gene>
    <name evidence="7" type="ordered locus">B488_08300</name>
</gene>
<dbReference type="STRING" id="1215343.B488_08300"/>
<dbReference type="Gene3D" id="3.40.50.300">
    <property type="entry name" value="P-loop containing nucleotide triphosphate hydrolases"/>
    <property type="match status" value="1"/>
</dbReference>
<dbReference type="PROSITE" id="PS50893">
    <property type="entry name" value="ABC_TRANSPORTER_2"/>
    <property type="match status" value="1"/>
</dbReference>
<organism evidence="7 8">
    <name type="scientific">Liberibacter crescens (strain BT-1)</name>
    <dbReference type="NCBI Taxonomy" id="1215343"/>
    <lineage>
        <taxon>Bacteria</taxon>
        <taxon>Pseudomonadati</taxon>
        <taxon>Pseudomonadota</taxon>
        <taxon>Alphaproteobacteria</taxon>
        <taxon>Hyphomicrobiales</taxon>
        <taxon>Rhizobiaceae</taxon>
        <taxon>Liberibacter</taxon>
    </lineage>
</organism>
<evidence type="ECO:0000256" key="4">
    <source>
        <dbReference type="ARBA" id="ARBA00022840"/>
    </source>
</evidence>
<dbReference type="InterPro" id="IPR003399">
    <property type="entry name" value="Mce/MlaD"/>
</dbReference>
<dbReference type="PANTHER" id="PTHR43023">
    <property type="entry name" value="PROTEIN TRIGALACTOSYLDIACYLGLYCEROL 3, CHLOROPLASTIC"/>
    <property type="match status" value="1"/>
</dbReference>
<evidence type="ECO:0000256" key="3">
    <source>
        <dbReference type="ARBA" id="ARBA00022741"/>
    </source>
</evidence>
<keyword evidence="5" id="KW-1133">Transmembrane helix</keyword>
<evidence type="ECO:0000259" key="6">
    <source>
        <dbReference type="PROSITE" id="PS50893"/>
    </source>
</evidence>
<dbReference type="Proteomes" id="UP000010799">
    <property type="component" value="Chromosome"/>
</dbReference>
<dbReference type="GO" id="GO:0016887">
    <property type="term" value="F:ATP hydrolysis activity"/>
    <property type="evidence" value="ECO:0007669"/>
    <property type="project" value="InterPro"/>
</dbReference>
<reference evidence="7 8" key="1">
    <citation type="journal article" date="2012" name="Stand. Genomic Sci.">
        <title>Complete genome sequence of Liberibacter crescens BT-1.</title>
        <authorList>
            <person name="Leonard M.T."/>
            <person name="Fagen J.R."/>
            <person name="Davis-Richardson A.G."/>
            <person name="Davis M.J."/>
            <person name="Triplett E.W."/>
        </authorList>
    </citation>
    <scope>NUCLEOTIDE SEQUENCE [LARGE SCALE GENOMIC DNA]</scope>
    <source>
        <strain evidence="7 8">BT-1</strain>
    </source>
</reference>
<dbReference type="InterPro" id="IPR003439">
    <property type="entry name" value="ABC_transporter-like_ATP-bd"/>
</dbReference>
<keyword evidence="3" id="KW-0547">Nucleotide-binding</keyword>
<keyword evidence="2" id="KW-0813">Transport</keyword>
<evidence type="ECO:0000313" key="7">
    <source>
        <dbReference type="EMBL" id="AGA64822.1"/>
    </source>
</evidence>
<dbReference type="eggNOG" id="COG1127">
    <property type="taxonomic scope" value="Bacteria"/>
</dbReference>
<keyword evidence="4 7" id="KW-0067">ATP-binding</keyword>
<dbReference type="AlphaFoldDB" id="L0EV30"/>
<dbReference type="EMBL" id="CP003789">
    <property type="protein sequence ID" value="AGA64822.1"/>
    <property type="molecule type" value="Genomic_DNA"/>
</dbReference>
<comment type="similarity">
    <text evidence="1">Belongs to the ABC transporter superfamily.</text>
</comment>
<dbReference type="HOGENOM" id="CLU_381211_0_0_5"/>
<keyword evidence="5" id="KW-0472">Membrane</keyword>
<evidence type="ECO:0000256" key="1">
    <source>
        <dbReference type="ARBA" id="ARBA00005417"/>
    </source>
</evidence>
<dbReference type="SMART" id="SM00382">
    <property type="entry name" value="AAA"/>
    <property type="match status" value="1"/>
</dbReference>
<feature type="transmembrane region" description="Helical" evidence="5">
    <location>
        <begin position="274"/>
        <end position="297"/>
    </location>
</feature>
<protein>
    <submittedName>
        <fullName evidence="7">Putative ABC Transporter Atp-Binding Protein</fullName>
    </submittedName>
</protein>
<dbReference type="eggNOG" id="COG1463">
    <property type="taxonomic scope" value="Bacteria"/>
</dbReference>
<dbReference type="PROSITE" id="PS00211">
    <property type="entry name" value="ABC_TRANSPORTER_1"/>
    <property type="match status" value="1"/>
</dbReference>
<feature type="domain" description="ABC transporter" evidence="6">
    <location>
        <begin position="19"/>
        <end position="256"/>
    </location>
</feature>
<sequence length="726" mass="80459">MEHTTLEQHVPLNKKECVLSVSNMTVVLNKKTIFKNLDLQVYRGEIIGIIGASGTGKSVLMRAILRLIPRISGKIFIFGNDYDSFTEQQQIAMDTKLGVLFQHGALFSSLTVIENIAFPIREYLNLPIEAIHEIARLKIAMVGLPLESADRYPSELSGGMIKRAALARALALDPDLIFLDEPTSGLDPISAAEFDELILKLRDTLGLTVYMITHDLDSLYTICDRIAVINKTIIAEGGIQDILNVDEPWIQAYFNGKRARMIMKDTKKIMETNVNYTIVGIFTVFILSLGFFFTYWFSSHEESKGPTHNLIIRIPGSTNGLSVGSPVRFNGITVGSVTSLSLDQESPAYSIATTRIRANVPIYPSTKAVLEIQGLTGTAYIELSGAKKESKTIFALAEETKKPASITAYQSSVTNLLTTADAILDKANTSVFGIQEFVKDARQPLTKTVHNVEIFSKALADNADNIDQLLKSVSSFSNTFNGFSKRATSTLEAVENLVRAVDTQKVDSIINNSKTISINLAQASSNLDKTISVFQETTRSFQKLGEKALSSVEHFDSLITTIDKNKISSSVDNITVAIANARESSASIKSITEQLSQKQNEMTQTIHNFNEMSQHFNSASVQLESVIEKANKWTNSEEGGSLIEDARQTLKSFKTTSDNLNRQIAPLMNNMNHFSNIGFRDLQTLINDIRRTTNNFNDAITNLDNNPQRLLFGGNTIKEYQIRKRY</sequence>
<dbReference type="InterPro" id="IPR027417">
    <property type="entry name" value="P-loop_NTPase"/>
</dbReference>
<evidence type="ECO:0000313" key="8">
    <source>
        <dbReference type="Proteomes" id="UP000010799"/>
    </source>
</evidence>
<keyword evidence="5" id="KW-0812">Transmembrane</keyword>
<keyword evidence="8" id="KW-1185">Reference proteome</keyword>
<dbReference type="PANTHER" id="PTHR43023:SF3">
    <property type="entry name" value="PROTEIN TRIGALACTOSYLDIACYLGLYCEROL 3, CHLOROPLASTIC"/>
    <property type="match status" value="1"/>
</dbReference>
<dbReference type="InterPro" id="IPR003593">
    <property type="entry name" value="AAA+_ATPase"/>
</dbReference>
<evidence type="ECO:0000256" key="2">
    <source>
        <dbReference type="ARBA" id="ARBA00022448"/>
    </source>
</evidence>
<dbReference type="Pfam" id="PF00005">
    <property type="entry name" value="ABC_tran"/>
    <property type="match status" value="1"/>
</dbReference>